<dbReference type="EMBL" id="UINC01001643">
    <property type="protein sequence ID" value="SUZ85612.1"/>
    <property type="molecule type" value="Genomic_DNA"/>
</dbReference>
<name>A0A381R1P0_9ZZZZ</name>
<dbReference type="Pfam" id="PF06267">
    <property type="entry name" value="DUF1028"/>
    <property type="match status" value="1"/>
</dbReference>
<evidence type="ECO:0008006" key="2">
    <source>
        <dbReference type="Google" id="ProtNLM"/>
    </source>
</evidence>
<dbReference type="SUPFAM" id="SSF56235">
    <property type="entry name" value="N-terminal nucleophile aminohydrolases (Ntn hydrolases)"/>
    <property type="match status" value="1"/>
</dbReference>
<protein>
    <recommendedName>
        <fullName evidence="2">DUF1028 domain-containing protein</fullName>
    </recommendedName>
</protein>
<dbReference type="InterPro" id="IPR010430">
    <property type="entry name" value="DUF1028"/>
</dbReference>
<organism evidence="1">
    <name type="scientific">marine metagenome</name>
    <dbReference type="NCBI Taxonomy" id="408172"/>
    <lineage>
        <taxon>unclassified sequences</taxon>
        <taxon>metagenomes</taxon>
        <taxon>ecological metagenomes</taxon>
    </lineage>
</organism>
<accession>A0A381R1P0</accession>
<gene>
    <name evidence="1" type="ORF">METZ01_LOCUS38466</name>
</gene>
<dbReference type="InterPro" id="IPR029055">
    <property type="entry name" value="Ntn_hydrolases_N"/>
</dbReference>
<dbReference type="Gene3D" id="3.60.20.10">
    <property type="entry name" value="Glutamine Phosphoribosylpyrophosphate, subunit 1, domain 1"/>
    <property type="match status" value="1"/>
</dbReference>
<sequence length="276" mass="29306">MKIIRDLRQAVVLFIAACTLLPTSLSATWSVIAVDARTGQIVIASATCVAQGRFAGFPSKGLMDIQAIVLPGIGVAAAQAGVDRTRENQQLIYAQMKAGADPTEILELLKQDPDIERRQFGIVDMQGRSVGFSGSGNSAASLSQQGRVTDTEIYYSVQGNILASDAVVHNAARAFEAENGSLADRVMAAMEGADGAGGDVRCTCETEPVPDAACDSRNAHVAYILQADTDDPEGTSFNDGDYAMYISATDEDIEPHENGNPVITLRMRYDLWKAGG</sequence>
<reference evidence="1" key="1">
    <citation type="submission" date="2018-05" db="EMBL/GenBank/DDBJ databases">
        <authorList>
            <person name="Lanie J.A."/>
            <person name="Ng W.-L."/>
            <person name="Kazmierczak K.M."/>
            <person name="Andrzejewski T.M."/>
            <person name="Davidsen T.M."/>
            <person name="Wayne K.J."/>
            <person name="Tettelin H."/>
            <person name="Glass J.I."/>
            <person name="Rusch D."/>
            <person name="Podicherti R."/>
            <person name="Tsui H.-C.T."/>
            <person name="Winkler M.E."/>
        </authorList>
    </citation>
    <scope>NUCLEOTIDE SEQUENCE</scope>
</reference>
<dbReference type="PANTHER" id="PTHR39328">
    <property type="entry name" value="BLL2871 PROTEIN"/>
    <property type="match status" value="1"/>
</dbReference>
<proteinExistence type="predicted"/>
<dbReference type="PANTHER" id="PTHR39328:SF1">
    <property type="entry name" value="BLL2871 PROTEIN"/>
    <property type="match status" value="1"/>
</dbReference>
<evidence type="ECO:0000313" key="1">
    <source>
        <dbReference type="EMBL" id="SUZ85612.1"/>
    </source>
</evidence>
<dbReference type="AlphaFoldDB" id="A0A381R1P0"/>